<evidence type="ECO:0000313" key="9">
    <source>
        <dbReference type="EMBL" id="MBA0124617.1"/>
    </source>
</evidence>
<evidence type="ECO:0000256" key="2">
    <source>
        <dbReference type="ARBA" id="ARBA00022692"/>
    </source>
</evidence>
<evidence type="ECO:0000256" key="4">
    <source>
        <dbReference type="ARBA" id="ARBA00022989"/>
    </source>
</evidence>
<keyword evidence="10" id="KW-1185">Reference proteome</keyword>
<evidence type="ECO:0000256" key="5">
    <source>
        <dbReference type="ARBA" id="ARBA00023136"/>
    </source>
</evidence>
<evidence type="ECO:0000256" key="7">
    <source>
        <dbReference type="SAM" id="Phobius"/>
    </source>
</evidence>
<reference evidence="9 10" key="1">
    <citation type="submission" date="2020-07" db="EMBL/GenBank/DDBJ databases">
        <title>Genome of Haloechinothrix sp.</title>
        <authorList>
            <person name="Tang S.-K."/>
            <person name="Yang L."/>
            <person name="Zhu W.-Y."/>
        </authorList>
    </citation>
    <scope>NUCLEOTIDE SEQUENCE [LARGE SCALE GENOMIC DNA]</scope>
    <source>
        <strain evidence="9 10">YIM 98757</strain>
    </source>
</reference>
<dbReference type="InterPro" id="IPR002541">
    <property type="entry name" value="Cyt_c_assembly"/>
</dbReference>
<dbReference type="AlphaFoldDB" id="A0A838A7Q1"/>
<organism evidence="9 10">
    <name type="scientific">Haloechinothrix aidingensis</name>
    <dbReference type="NCBI Taxonomy" id="2752311"/>
    <lineage>
        <taxon>Bacteria</taxon>
        <taxon>Bacillati</taxon>
        <taxon>Actinomycetota</taxon>
        <taxon>Actinomycetes</taxon>
        <taxon>Pseudonocardiales</taxon>
        <taxon>Pseudonocardiaceae</taxon>
        <taxon>Haloechinothrix</taxon>
    </lineage>
</organism>
<keyword evidence="4 7" id="KW-1133">Transmembrane helix</keyword>
<dbReference type="GO" id="GO:0005886">
    <property type="term" value="C:plasma membrane"/>
    <property type="evidence" value="ECO:0007669"/>
    <property type="project" value="TreeGrafter"/>
</dbReference>
<comment type="caution">
    <text evidence="9">The sequence shown here is derived from an EMBL/GenBank/DDBJ whole genome shotgun (WGS) entry which is preliminary data.</text>
</comment>
<feature type="transmembrane region" description="Helical" evidence="7">
    <location>
        <begin position="243"/>
        <end position="266"/>
    </location>
</feature>
<evidence type="ECO:0000256" key="1">
    <source>
        <dbReference type="ARBA" id="ARBA00004141"/>
    </source>
</evidence>
<dbReference type="EMBL" id="JACCKD010000001">
    <property type="protein sequence ID" value="MBA0124617.1"/>
    <property type="molecule type" value="Genomic_DNA"/>
</dbReference>
<feature type="transmembrane region" description="Helical" evidence="7">
    <location>
        <begin position="155"/>
        <end position="176"/>
    </location>
</feature>
<protein>
    <submittedName>
        <fullName evidence="9">C-type cytochrome biogenesis protein CcsB</fullName>
    </submittedName>
</protein>
<feature type="transmembrane region" description="Helical" evidence="7">
    <location>
        <begin position="188"/>
        <end position="216"/>
    </location>
</feature>
<dbReference type="RefSeq" id="WP_180891456.1">
    <property type="nucleotide sequence ID" value="NZ_JACCKD010000001.1"/>
</dbReference>
<feature type="transmembrane region" description="Helical" evidence="7">
    <location>
        <begin position="13"/>
        <end position="31"/>
    </location>
</feature>
<feature type="transmembrane region" description="Helical" evidence="7">
    <location>
        <begin position="127"/>
        <end position="148"/>
    </location>
</feature>
<feature type="transmembrane region" description="Helical" evidence="7">
    <location>
        <begin position="312"/>
        <end position="336"/>
    </location>
</feature>
<dbReference type="GO" id="GO:0017004">
    <property type="term" value="P:cytochrome complex assembly"/>
    <property type="evidence" value="ECO:0007669"/>
    <property type="project" value="UniProtKB-KW"/>
</dbReference>
<feature type="domain" description="Cytochrome c assembly protein" evidence="8">
    <location>
        <begin position="125"/>
        <end position="333"/>
    </location>
</feature>
<feature type="region of interest" description="Disordered" evidence="6">
    <location>
        <begin position="46"/>
        <end position="73"/>
    </location>
</feature>
<evidence type="ECO:0000313" key="10">
    <source>
        <dbReference type="Proteomes" id="UP000582974"/>
    </source>
</evidence>
<dbReference type="InterPro" id="IPR045062">
    <property type="entry name" value="Cyt_c_biogenesis_CcsA/CcmC"/>
</dbReference>
<feature type="transmembrane region" description="Helical" evidence="7">
    <location>
        <begin position="94"/>
        <end position="115"/>
    </location>
</feature>
<keyword evidence="2 7" id="KW-0812">Transmembrane</keyword>
<evidence type="ECO:0000259" key="8">
    <source>
        <dbReference type="Pfam" id="PF01578"/>
    </source>
</evidence>
<comment type="subcellular location">
    <subcellularLocation>
        <location evidence="1">Membrane</location>
        <topology evidence="1">Multi-pass membrane protein</topology>
    </subcellularLocation>
</comment>
<dbReference type="PANTHER" id="PTHR30071:SF1">
    <property type="entry name" value="CYTOCHROME B_B6 PROTEIN-RELATED"/>
    <property type="match status" value="1"/>
</dbReference>
<sequence length="339" mass="36499">MPVNATLSQLSDWSYGSAAAIYLLAMILFLVEQAFGRKGREAAERAGAGRDGSAVAAAGGGEPPEGPASTTASTAATMAASAAESRRRGRAERFGSMGVAVMVLGMLLHLAALVFRGWSTGRAPWGNMYEFLMVLCFAAVVTWLVVISRHAVRHLSVFVLLPVVLLLFLGGTLLYSTAVPVQPALQSYWLVIHVSTVAAASGVFLVPGVASVLYLFHSAHQRDPARFASLVRRLPSKEQLDRVAYRVTVFAFPVFTFGVIAGAIWAESAWGRFWGWDPKETVAFITWVIYAAYLHARATAGWRGDRAAMINIAGFAVVVFNLFFINLVVAGLHSYAQVD</sequence>
<dbReference type="PANTHER" id="PTHR30071">
    <property type="entry name" value="HEME EXPORTER PROTEIN C"/>
    <property type="match status" value="1"/>
</dbReference>
<dbReference type="Proteomes" id="UP000582974">
    <property type="component" value="Unassembled WGS sequence"/>
</dbReference>
<accession>A0A838A7Q1</accession>
<dbReference type="Pfam" id="PF01578">
    <property type="entry name" value="Cytochrom_C_asm"/>
    <property type="match status" value="1"/>
</dbReference>
<dbReference type="GO" id="GO:0020037">
    <property type="term" value="F:heme binding"/>
    <property type="evidence" value="ECO:0007669"/>
    <property type="project" value="InterPro"/>
</dbReference>
<dbReference type="NCBIfam" id="TIGR03144">
    <property type="entry name" value="cytochr_II_ccsB"/>
    <property type="match status" value="1"/>
</dbReference>
<feature type="transmembrane region" description="Helical" evidence="7">
    <location>
        <begin position="281"/>
        <end position="300"/>
    </location>
</feature>
<keyword evidence="5 7" id="KW-0472">Membrane</keyword>
<gene>
    <name evidence="9" type="primary">ccsB</name>
    <name evidence="9" type="ORF">H0B56_03580</name>
</gene>
<dbReference type="InterPro" id="IPR017562">
    <property type="entry name" value="Cyt_c_biogenesis_CcsA"/>
</dbReference>
<name>A0A838A7Q1_9PSEU</name>
<proteinExistence type="predicted"/>
<keyword evidence="3" id="KW-0201">Cytochrome c-type biogenesis</keyword>
<evidence type="ECO:0000256" key="6">
    <source>
        <dbReference type="SAM" id="MobiDB-lite"/>
    </source>
</evidence>
<evidence type="ECO:0000256" key="3">
    <source>
        <dbReference type="ARBA" id="ARBA00022748"/>
    </source>
</evidence>